<sequence length="99" mass="11549">MRSVACFFLLYFHLILATRWQRDVDFDLESYAEPVRLPQVDDLSETPALNGKNENLTPPKDYMDEIIDEVVKAQTKIPVFHPKGKKVHLPWQIIKLPTE</sequence>
<name>A0AC34QHT6_9BILA</name>
<dbReference type="Proteomes" id="UP000887576">
    <property type="component" value="Unplaced"/>
</dbReference>
<dbReference type="WBParaSite" id="JU765_v2.g16426.t1">
    <property type="protein sequence ID" value="JU765_v2.g16426.t1"/>
    <property type="gene ID" value="JU765_v2.g16426"/>
</dbReference>
<reference evidence="2" key="1">
    <citation type="submission" date="2022-11" db="UniProtKB">
        <authorList>
            <consortium name="WormBaseParasite"/>
        </authorList>
    </citation>
    <scope>IDENTIFICATION</scope>
</reference>
<evidence type="ECO:0000313" key="2">
    <source>
        <dbReference type="WBParaSite" id="JU765_v2.g16426.t1"/>
    </source>
</evidence>
<organism evidence="1 2">
    <name type="scientific">Panagrolaimus sp. JU765</name>
    <dbReference type="NCBI Taxonomy" id="591449"/>
    <lineage>
        <taxon>Eukaryota</taxon>
        <taxon>Metazoa</taxon>
        <taxon>Ecdysozoa</taxon>
        <taxon>Nematoda</taxon>
        <taxon>Chromadorea</taxon>
        <taxon>Rhabditida</taxon>
        <taxon>Tylenchina</taxon>
        <taxon>Panagrolaimomorpha</taxon>
        <taxon>Panagrolaimoidea</taxon>
        <taxon>Panagrolaimidae</taxon>
        <taxon>Panagrolaimus</taxon>
    </lineage>
</organism>
<accession>A0AC34QHT6</accession>
<protein>
    <submittedName>
        <fullName evidence="2">Uncharacterized protein</fullName>
    </submittedName>
</protein>
<evidence type="ECO:0000313" key="1">
    <source>
        <dbReference type="Proteomes" id="UP000887576"/>
    </source>
</evidence>
<proteinExistence type="predicted"/>